<accession>A0A9W8J312</accession>
<evidence type="ECO:0000313" key="2">
    <source>
        <dbReference type="Proteomes" id="UP001140091"/>
    </source>
</evidence>
<protein>
    <submittedName>
        <fullName evidence="1">Uncharacterized protein</fullName>
    </submittedName>
</protein>
<proteinExistence type="predicted"/>
<gene>
    <name evidence="1" type="ORF">H1R20_g9522</name>
</gene>
<feature type="non-terminal residue" evidence="1">
    <location>
        <position position="55"/>
    </location>
</feature>
<keyword evidence="2" id="KW-1185">Reference proteome</keyword>
<name>A0A9W8J312_9AGAR</name>
<organism evidence="1 2">
    <name type="scientific">Candolleomyces eurysporus</name>
    <dbReference type="NCBI Taxonomy" id="2828524"/>
    <lineage>
        <taxon>Eukaryota</taxon>
        <taxon>Fungi</taxon>
        <taxon>Dikarya</taxon>
        <taxon>Basidiomycota</taxon>
        <taxon>Agaricomycotina</taxon>
        <taxon>Agaricomycetes</taxon>
        <taxon>Agaricomycetidae</taxon>
        <taxon>Agaricales</taxon>
        <taxon>Agaricineae</taxon>
        <taxon>Psathyrellaceae</taxon>
        <taxon>Candolleomyces</taxon>
    </lineage>
</organism>
<comment type="caution">
    <text evidence="1">The sequence shown here is derived from an EMBL/GenBank/DDBJ whole genome shotgun (WGS) entry which is preliminary data.</text>
</comment>
<reference evidence="1" key="1">
    <citation type="submission" date="2022-06" db="EMBL/GenBank/DDBJ databases">
        <title>Genome Sequence of Candolleomyces eurysporus.</title>
        <authorList>
            <person name="Buettner E."/>
        </authorList>
    </citation>
    <scope>NUCLEOTIDE SEQUENCE</scope>
    <source>
        <strain evidence="1">VTCC 930004</strain>
    </source>
</reference>
<dbReference type="Proteomes" id="UP001140091">
    <property type="component" value="Unassembled WGS sequence"/>
</dbReference>
<dbReference type="EMBL" id="JANBPK010000977">
    <property type="protein sequence ID" value="KAJ2927571.1"/>
    <property type="molecule type" value="Genomic_DNA"/>
</dbReference>
<dbReference type="AlphaFoldDB" id="A0A9W8J312"/>
<evidence type="ECO:0000313" key="1">
    <source>
        <dbReference type="EMBL" id="KAJ2927571.1"/>
    </source>
</evidence>
<sequence length="55" mass="5978">MRLQRVKVVELSETRITPPLAIFTGSAKLGIDLVAGRVTIGTILTIAIYDSPLRI</sequence>